<dbReference type="STRING" id="1193011.LEP1GSC058_1362"/>
<keyword evidence="1" id="KW-0812">Transmembrane</keyword>
<evidence type="ECO:0000313" key="3">
    <source>
        <dbReference type="EMBL" id="EPG76263.1"/>
    </source>
</evidence>
<dbReference type="Pfam" id="PF11127">
    <property type="entry name" value="YgaP-like_TM"/>
    <property type="match status" value="1"/>
</dbReference>
<accession>S3V497</accession>
<feature type="domain" description="Inner membrane protein YgaP-like transmembrane" evidence="2">
    <location>
        <begin position="1"/>
        <end position="63"/>
    </location>
</feature>
<gene>
    <name evidence="3" type="ORF">LEP1GSC058_1362</name>
</gene>
<evidence type="ECO:0000313" key="4">
    <source>
        <dbReference type="Proteomes" id="UP000014540"/>
    </source>
</evidence>
<dbReference type="AlphaFoldDB" id="S3V497"/>
<keyword evidence="1" id="KW-0472">Membrane</keyword>
<feature type="transmembrane region" description="Helical" evidence="1">
    <location>
        <begin position="34"/>
        <end position="57"/>
    </location>
</feature>
<reference evidence="3" key="1">
    <citation type="submission" date="2013-04" db="EMBL/GenBank/DDBJ databases">
        <authorList>
            <person name="Harkins D.M."/>
            <person name="Durkin A.S."/>
            <person name="Selengut J.D."/>
            <person name="Sanka R."/>
            <person name="DePew J."/>
            <person name="Purushe J."/>
            <person name="Ahmed A."/>
            <person name="van der Linden H."/>
            <person name="Goris M.G.A."/>
            <person name="Hartskeerl R.A."/>
            <person name="Vinetz J.M."/>
            <person name="Sutton G.G."/>
            <person name="Nelson W.C."/>
            <person name="Fouts D.E."/>
        </authorList>
    </citation>
    <scope>NUCLEOTIDE SEQUENCE [LARGE SCALE GENOMIC DNA]</scope>
    <source>
        <strain evidence="3">BUT 6</strain>
    </source>
</reference>
<dbReference type="RefSeq" id="WP_016547539.1">
    <property type="nucleotide sequence ID" value="NZ_AKWZ02000001.1"/>
</dbReference>
<organism evidence="3 4">
    <name type="scientific">Leptospira fainei serovar Hurstbridge str. BUT 6</name>
    <dbReference type="NCBI Taxonomy" id="1193011"/>
    <lineage>
        <taxon>Bacteria</taxon>
        <taxon>Pseudomonadati</taxon>
        <taxon>Spirochaetota</taxon>
        <taxon>Spirochaetia</taxon>
        <taxon>Leptospirales</taxon>
        <taxon>Leptospiraceae</taxon>
        <taxon>Leptospira</taxon>
    </lineage>
</organism>
<proteinExistence type="predicted"/>
<evidence type="ECO:0000259" key="2">
    <source>
        <dbReference type="Pfam" id="PF11127"/>
    </source>
</evidence>
<protein>
    <submittedName>
        <fullName evidence="3">PF11127 family protein</fullName>
    </submittedName>
</protein>
<dbReference type="EMBL" id="AKWZ02000001">
    <property type="protein sequence ID" value="EPG76263.1"/>
    <property type="molecule type" value="Genomic_DNA"/>
</dbReference>
<dbReference type="InterPro" id="IPR021309">
    <property type="entry name" value="YgaP-like_TM"/>
</dbReference>
<sequence>MKINEGMFDRSARTIVGLGLVAWGFWAHNSLGIMAVIVGLIPLLTGLIGWCPLYQFLGFSTDSKRKSV</sequence>
<keyword evidence="1" id="KW-1133">Transmembrane helix</keyword>
<dbReference type="Proteomes" id="UP000014540">
    <property type="component" value="Unassembled WGS sequence"/>
</dbReference>
<name>S3V497_9LEPT</name>
<feature type="transmembrane region" description="Helical" evidence="1">
    <location>
        <begin position="12"/>
        <end position="28"/>
    </location>
</feature>
<comment type="caution">
    <text evidence="3">The sequence shown here is derived from an EMBL/GenBank/DDBJ whole genome shotgun (WGS) entry which is preliminary data.</text>
</comment>
<evidence type="ECO:0000256" key="1">
    <source>
        <dbReference type="SAM" id="Phobius"/>
    </source>
</evidence>
<dbReference type="OrthoDB" id="5405951at2"/>
<keyword evidence="4" id="KW-1185">Reference proteome</keyword>